<accession>A0A933LQK9</accession>
<dbReference type="PANTHER" id="PTHR12899:SF3">
    <property type="entry name" value="LARGE RIBOSOMAL SUBUNIT PROTEIN UL18M"/>
    <property type="match status" value="1"/>
</dbReference>
<evidence type="ECO:0000256" key="5">
    <source>
        <dbReference type="ARBA" id="ARBA00023274"/>
    </source>
</evidence>
<evidence type="ECO:0000313" key="8">
    <source>
        <dbReference type="EMBL" id="MBI4595427.1"/>
    </source>
</evidence>
<evidence type="ECO:0000256" key="7">
    <source>
        <dbReference type="ARBA" id="ARBA00035496"/>
    </source>
</evidence>
<dbReference type="InterPro" id="IPR004389">
    <property type="entry name" value="Ribosomal_uL18_bac-type"/>
</dbReference>
<dbReference type="GO" id="GO:0003735">
    <property type="term" value="F:structural constituent of ribosome"/>
    <property type="evidence" value="ECO:0007669"/>
    <property type="project" value="InterPro"/>
</dbReference>
<evidence type="ECO:0000256" key="3">
    <source>
        <dbReference type="ARBA" id="ARBA00022884"/>
    </source>
</evidence>
<keyword evidence="4 8" id="KW-0689">Ribosomal protein</keyword>
<dbReference type="GO" id="GO:0006412">
    <property type="term" value="P:translation"/>
    <property type="evidence" value="ECO:0007669"/>
    <property type="project" value="InterPro"/>
</dbReference>
<sequence>DRPRLGVFRSLKNISAQIINDDIGQTLVSVSSLEKEIKDKGHLKKQACAEQVGALLAQRALAKGLKQVVFDRGGYRYHGRVAALAEAARKAGLQF</sequence>
<comment type="similarity">
    <text evidence="1">Belongs to the universal ribosomal protein uL18 family.</text>
</comment>
<dbReference type="GO" id="GO:0008097">
    <property type="term" value="F:5S rRNA binding"/>
    <property type="evidence" value="ECO:0007669"/>
    <property type="project" value="TreeGrafter"/>
</dbReference>
<evidence type="ECO:0000256" key="2">
    <source>
        <dbReference type="ARBA" id="ARBA00022730"/>
    </source>
</evidence>
<dbReference type="AlphaFoldDB" id="A0A933LQK9"/>
<evidence type="ECO:0000256" key="6">
    <source>
        <dbReference type="ARBA" id="ARBA00035197"/>
    </source>
</evidence>
<feature type="non-terminal residue" evidence="8">
    <location>
        <position position="1"/>
    </location>
</feature>
<dbReference type="GO" id="GO:0022625">
    <property type="term" value="C:cytosolic large ribosomal subunit"/>
    <property type="evidence" value="ECO:0007669"/>
    <property type="project" value="TreeGrafter"/>
</dbReference>
<dbReference type="InterPro" id="IPR057268">
    <property type="entry name" value="Ribosomal_L18"/>
</dbReference>
<reference evidence="8" key="1">
    <citation type="submission" date="2020-07" db="EMBL/GenBank/DDBJ databases">
        <title>Huge and variable diversity of episymbiotic CPR bacteria and DPANN archaea in groundwater ecosystems.</title>
        <authorList>
            <person name="He C.Y."/>
            <person name="Keren R."/>
            <person name="Whittaker M."/>
            <person name="Farag I.F."/>
            <person name="Doudna J."/>
            <person name="Cate J.H.D."/>
            <person name="Banfield J.F."/>
        </authorList>
    </citation>
    <scope>NUCLEOTIDE SEQUENCE</scope>
    <source>
        <strain evidence="8">NC_groundwater_1482_Ag_S-0.65um_47_24</strain>
    </source>
</reference>
<dbReference type="PANTHER" id="PTHR12899">
    <property type="entry name" value="39S RIBOSOMAL PROTEIN L18, MITOCHONDRIAL"/>
    <property type="match status" value="1"/>
</dbReference>
<dbReference type="Proteomes" id="UP000772181">
    <property type="component" value="Unassembled WGS sequence"/>
</dbReference>
<dbReference type="HAMAP" id="MF_01337_B">
    <property type="entry name" value="Ribosomal_uL18_B"/>
    <property type="match status" value="1"/>
</dbReference>
<protein>
    <recommendedName>
        <fullName evidence="6">Large ribosomal subunit protein uL18</fullName>
    </recommendedName>
    <alternativeName>
        <fullName evidence="7">50S ribosomal protein L18</fullName>
    </alternativeName>
</protein>
<evidence type="ECO:0000256" key="1">
    <source>
        <dbReference type="ARBA" id="ARBA00007116"/>
    </source>
</evidence>
<dbReference type="NCBIfam" id="TIGR00060">
    <property type="entry name" value="L18_bact"/>
    <property type="match status" value="1"/>
</dbReference>
<proteinExistence type="inferred from homology"/>
<dbReference type="SUPFAM" id="SSF53137">
    <property type="entry name" value="Translational machinery components"/>
    <property type="match status" value="1"/>
</dbReference>
<dbReference type="Pfam" id="PF00861">
    <property type="entry name" value="Ribosomal_L18p"/>
    <property type="match status" value="1"/>
</dbReference>
<keyword evidence="2" id="KW-0699">rRNA-binding</keyword>
<dbReference type="InterPro" id="IPR005484">
    <property type="entry name" value="Ribosomal_uL18_bac/plant/anim"/>
</dbReference>
<dbReference type="CDD" id="cd00432">
    <property type="entry name" value="Ribosomal_L18_L5e"/>
    <property type="match status" value="1"/>
</dbReference>
<gene>
    <name evidence="8" type="ORF">HY730_03510</name>
</gene>
<dbReference type="EMBL" id="JACQWF010000155">
    <property type="protein sequence ID" value="MBI4595427.1"/>
    <property type="molecule type" value="Genomic_DNA"/>
</dbReference>
<keyword evidence="5" id="KW-0687">Ribonucleoprotein</keyword>
<organism evidence="8 9">
    <name type="scientific">Tectimicrobiota bacterium</name>
    <dbReference type="NCBI Taxonomy" id="2528274"/>
    <lineage>
        <taxon>Bacteria</taxon>
        <taxon>Pseudomonadati</taxon>
        <taxon>Nitrospinota/Tectimicrobiota group</taxon>
        <taxon>Candidatus Tectimicrobiota</taxon>
    </lineage>
</organism>
<keyword evidence="3" id="KW-0694">RNA-binding</keyword>
<comment type="caution">
    <text evidence="8">The sequence shown here is derived from an EMBL/GenBank/DDBJ whole genome shotgun (WGS) entry which is preliminary data.</text>
</comment>
<name>A0A933LQK9_UNCTE</name>
<evidence type="ECO:0000256" key="4">
    <source>
        <dbReference type="ARBA" id="ARBA00022980"/>
    </source>
</evidence>
<dbReference type="Gene3D" id="3.30.420.100">
    <property type="match status" value="1"/>
</dbReference>
<evidence type="ECO:0000313" key="9">
    <source>
        <dbReference type="Proteomes" id="UP000772181"/>
    </source>
</evidence>
<dbReference type="FunFam" id="3.30.420.100:FF:000001">
    <property type="entry name" value="50S ribosomal protein L18"/>
    <property type="match status" value="1"/>
</dbReference>